<dbReference type="EMBL" id="MU005765">
    <property type="protein sequence ID" value="KAF2712854.1"/>
    <property type="molecule type" value="Genomic_DNA"/>
</dbReference>
<dbReference type="OrthoDB" id="1470350at2759"/>
<keyword evidence="6 7" id="KW-0349">Heme</keyword>
<reference evidence="8" key="1">
    <citation type="journal article" date="2020" name="Stud. Mycol.">
        <title>101 Dothideomycetes genomes: a test case for predicting lifestyles and emergence of pathogens.</title>
        <authorList>
            <person name="Haridas S."/>
            <person name="Albert R."/>
            <person name="Binder M."/>
            <person name="Bloem J."/>
            <person name="Labutti K."/>
            <person name="Salamov A."/>
            <person name="Andreopoulos B."/>
            <person name="Baker S."/>
            <person name="Barry K."/>
            <person name="Bills G."/>
            <person name="Bluhm B."/>
            <person name="Cannon C."/>
            <person name="Castanera R."/>
            <person name="Culley D."/>
            <person name="Daum C."/>
            <person name="Ezra D."/>
            <person name="Gonzalez J."/>
            <person name="Henrissat B."/>
            <person name="Kuo A."/>
            <person name="Liang C."/>
            <person name="Lipzen A."/>
            <person name="Lutzoni F."/>
            <person name="Magnuson J."/>
            <person name="Mondo S."/>
            <person name="Nolan M."/>
            <person name="Ohm R."/>
            <person name="Pangilinan J."/>
            <person name="Park H.-J."/>
            <person name="Ramirez L."/>
            <person name="Alfaro M."/>
            <person name="Sun H."/>
            <person name="Tritt A."/>
            <person name="Yoshinaga Y."/>
            <person name="Zwiers L.-H."/>
            <person name="Turgeon B."/>
            <person name="Goodwin S."/>
            <person name="Spatafora J."/>
            <person name="Crous P."/>
            <person name="Grigoriev I."/>
        </authorList>
    </citation>
    <scope>NUCLEOTIDE SEQUENCE</scope>
    <source>
        <strain evidence="8">CBS 279.74</strain>
    </source>
</reference>
<gene>
    <name evidence="8" type="ORF">K504DRAFT_529945</name>
</gene>
<keyword evidence="3 6" id="KW-0479">Metal-binding</keyword>
<dbReference type="CDD" id="cd11059">
    <property type="entry name" value="CYP_fungal"/>
    <property type="match status" value="1"/>
</dbReference>
<dbReference type="PANTHER" id="PTHR24305:SF96">
    <property type="entry name" value="CYTOCHROME P450 MONOOXYGENASE STCB-RELATED"/>
    <property type="match status" value="1"/>
</dbReference>
<dbReference type="InterPro" id="IPR050121">
    <property type="entry name" value="Cytochrome_P450_monoxygenase"/>
</dbReference>
<dbReference type="InterPro" id="IPR001128">
    <property type="entry name" value="Cyt_P450"/>
</dbReference>
<evidence type="ECO:0000256" key="4">
    <source>
        <dbReference type="ARBA" id="ARBA00023002"/>
    </source>
</evidence>
<sequence>MAKEQVFDSAFSSLDNMSRTAFSLYILQRILSETETTLYHRARSPLQSVPGPWLSKWTSVVLQYHWFRGQRAFYVERLHREYGPVVCLGPNEVAFNSASAAKKIHSYTRPFRKGELYSNVARYDGQDNVFAARDPQVHARLRRLLSGPMSESSLKGVEHVVKAKADLAVDRMVEEMKTRGAADVMQWWMFFSTDVIGELSFGESFRMLEIGKKNQYVEDLEKVALISGLRIGFPTLMKIFSYLPLFRESRNADLRLQRYAIQSIQRYKNIIAADPWNPTPTLFTKLFKAGEEGLSQEEIVNSAEVYIIAGSDTTAHTLTYLIWAVCRDREVKRRLVEEVAGLEEAYTNEDLKRLLYLGQVLDETLRLFCAAPSGLPRDVPDGGCDVDGYWMPGGTTVSTQAYSMHRDTAIFPEPEKFDPLRWENPSKQMRDNSMPFGGGARSCIGVHLAYMELRFATARFFRAFPNANISSLEGFSDEDMEQVIYFLMFPKNKRCLIQAS</sequence>
<dbReference type="PANTHER" id="PTHR24305">
    <property type="entry name" value="CYTOCHROME P450"/>
    <property type="match status" value="1"/>
</dbReference>
<dbReference type="AlphaFoldDB" id="A0A6G1KJ36"/>
<evidence type="ECO:0000313" key="9">
    <source>
        <dbReference type="Proteomes" id="UP000799428"/>
    </source>
</evidence>
<organism evidence="8 9">
    <name type="scientific">Pleomassaria siparia CBS 279.74</name>
    <dbReference type="NCBI Taxonomy" id="1314801"/>
    <lineage>
        <taxon>Eukaryota</taxon>
        <taxon>Fungi</taxon>
        <taxon>Dikarya</taxon>
        <taxon>Ascomycota</taxon>
        <taxon>Pezizomycotina</taxon>
        <taxon>Dothideomycetes</taxon>
        <taxon>Pleosporomycetidae</taxon>
        <taxon>Pleosporales</taxon>
        <taxon>Pleomassariaceae</taxon>
        <taxon>Pleomassaria</taxon>
    </lineage>
</organism>
<dbReference type="GO" id="GO:0005506">
    <property type="term" value="F:iron ion binding"/>
    <property type="evidence" value="ECO:0007669"/>
    <property type="project" value="InterPro"/>
</dbReference>
<accession>A0A6G1KJ36</accession>
<dbReference type="SUPFAM" id="SSF48264">
    <property type="entry name" value="Cytochrome P450"/>
    <property type="match status" value="1"/>
</dbReference>
<dbReference type="PRINTS" id="PR00463">
    <property type="entry name" value="EP450I"/>
</dbReference>
<keyword evidence="4 7" id="KW-0560">Oxidoreductase</keyword>
<evidence type="ECO:0000256" key="6">
    <source>
        <dbReference type="PIRSR" id="PIRSR602401-1"/>
    </source>
</evidence>
<dbReference type="Pfam" id="PF00067">
    <property type="entry name" value="p450"/>
    <property type="match status" value="1"/>
</dbReference>
<dbReference type="GO" id="GO:0020037">
    <property type="term" value="F:heme binding"/>
    <property type="evidence" value="ECO:0007669"/>
    <property type="project" value="InterPro"/>
</dbReference>
<evidence type="ECO:0000256" key="2">
    <source>
        <dbReference type="ARBA" id="ARBA00010617"/>
    </source>
</evidence>
<keyword evidence="7" id="KW-0503">Monooxygenase</keyword>
<dbReference type="PRINTS" id="PR00385">
    <property type="entry name" value="P450"/>
</dbReference>
<dbReference type="Proteomes" id="UP000799428">
    <property type="component" value="Unassembled WGS sequence"/>
</dbReference>
<comment type="cofactor">
    <cofactor evidence="1 6">
        <name>heme</name>
        <dbReference type="ChEBI" id="CHEBI:30413"/>
    </cofactor>
</comment>
<keyword evidence="9" id="KW-1185">Reference proteome</keyword>
<dbReference type="InterPro" id="IPR002401">
    <property type="entry name" value="Cyt_P450_E_grp-I"/>
</dbReference>
<protein>
    <submittedName>
        <fullName evidence="8">Cytochrome protein</fullName>
    </submittedName>
</protein>
<dbReference type="InterPro" id="IPR017972">
    <property type="entry name" value="Cyt_P450_CS"/>
</dbReference>
<evidence type="ECO:0000256" key="1">
    <source>
        <dbReference type="ARBA" id="ARBA00001971"/>
    </source>
</evidence>
<dbReference type="Gene3D" id="1.10.630.10">
    <property type="entry name" value="Cytochrome P450"/>
    <property type="match status" value="1"/>
</dbReference>
<name>A0A6G1KJ36_9PLEO</name>
<dbReference type="InterPro" id="IPR036396">
    <property type="entry name" value="Cyt_P450_sf"/>
</dbReference>
<dbReference type="GO" id="GO:0016705">
    <property type="term" value="F:oxidoreductase activity, acting on paired donors, with incorporation or reduction of molecular oxygen"/>
    <property type="evidence" value="ECO:0007669"/>
    <property type="project" value="InterPro"/>
</dbReference>
<evidence type="ECO:0000313" key="8">
    <source>
        <dbReference type="EMBL" id="KAF2712854.1"/>
    </source>
</evidence>
<proteinExistence type="inferred from homology"/>
<dbReference type="PROSITE" id="PS00086">
    <property type="entry name" value="CYTOCHROME_P450"/>
    <property type="match status" value="1"/>
</dbReference>
<keyword evidence="5 6" id="KW-0408">Iron</keyword>
<comment type="similarity">
    <text evidence="2 7">Belongs to the cytochrome P450 family.</text>
</comment>
<dbReference type="GO" id="GO:0004497">
    <property type="term" value="F:monooxygenase activity"/>
    <property type="evidence" value="ECO:0007669"/>
    <property type="project" value="UniProtKB-KW"/>
</dbReference>
<evidence type="ECO:0000256" key="7">
    <source>
        <dbReference type="RuleBase" id="RU000461"/>
    </source>
</evidence>
<feature type="binding site" description="axial binding residue" evidence="6">
    <location>
        <position position="443"/>
    </location>
    <ligand>
        <name>heme</name>
        <dbReference type="ChEBI" id="CHEBI:30413"/>
    </ligand>
    <ligandPart>
        <name>Fe</name>
        <dbReference type="ChEBI" id="CHEBI:18248"/>
    </ligandPart>
</feature>
<evidence type="ECO:0000256" key="3">
    <source>
        <dbReference type="ARBA" id="ARBA00022723"/>
    </source>
</evidence>
<evidence type="ECO:0000256" key="5">
    <source>
        <dbReference type="ARBA" id="ARBA00023004"/>
    </source>
</evidence>